<sequence length="411" mass="44261">MQVIELFKTAIQSLRANKKRSFLTIIGIMIGIAAVIAILGIGDGITQTMYDKFGNNAKQGQQTTEIAFNPDNITSNTYGFTQNEVDNIKTQFGGEINNIKIERETDNLSAQAQIGDTTKNTSVSLLKKPSHQIRLIAGKNFTKNNLAVGQASALMSDKIAKKQYGTAQNALGTTVTVNDVTYNIIGIYKAQGQYTSDGNQNPYGADLLVPDSLYYHGEGATRGNTLKLTFSQGVNASSISRKVAKYLKKNGPARNQGTYEYIDMEKALKQFSSQMRIITTFISFIAAISLFIAGIGVMNMMYISVSERTQEIGIRLAVGATPFNIMMQFLVEAVILTVTGGLLGFLGGAGLAHLLAPLLSNAIGGQGIHIHAHISMNAFFLAFGTSAAVGLIFGILPARQAANKNLIDILR</sequence>
<comment type="subcellular location">
    <subcellularLocation>
        <location evidence="1">Cell membrane</location>
        <topology evidence="1">Multi-pass membrane protein</topology>
    </subcellularLocation>
</comment>
<dbReference type="Pfam" id="PF02687">
    <property type="entry name" value="FtsX"/>
    <property type="match status" value="1"/>
</dbReference>
<evidence type="ECO:0000313" key="13">
    <source>
        <dbReference type="Proteomes" id="UP001527392"/>
    </source>
</evidence>
<dbReference type="InterPro" id="IPR050250">
    <property type="entry name" value="Macrolide_Exporter_MacB"/>
</dbReference>
<dbReference type="Proteomes" id="UP001212401">
    <property type="component" value="Unassembled WGS sequence"/>
</dbReference>
<feature type="transmembrane region" description="Helical" evidence="7">
    <location>
        <begin position="21"/>
        <end position="42"/>
    </location>
</feature>
<keyword evidence="5 7" id="KW-0472">Membrane</keyword>
<dbReference type="EMBL" id="JAKHPH010000027">
    <property type="protein sequence ID" value="MCZ3668228.1"/>
    <property type="molecule type" value="Genomic_DNA"/>
</dbReference>
<proteinExistence type="inferred from homology"/>
<dbReference type="GO" id="GO:0005886">
    <property type="term" value="C:plasma membrane"/>
    <property type="evidence" value="ECO:0007669"/>
    <property type="project" value="UniProtKB-SubCell"/>
</dbReference>
<keyword evidence="2" id="KW-1003">Cell membrane</keyword>
<keyword evidence="3 7" id="KW-0812">Transmembrane</keyword>
<feature type="domain" description="ABC3 transporter permease C-terminal" evidence="8">
    <location>
        <begin position="284"/>
        <end position="405"/>
    </location>
</feature>
<dbReference type="PANTHER" id="PTHR30572:SF4">
    <property type="entry name" value="ABC TRANSPORTER PERMEASE YTRF"/>
    <property type="match status" value="1"/>
</dbReference>
<comment type="caution">
    <text evidence="10">The sequence shown here is derived from an EMBL/GenBank/DDBJ whole genome shotgun (WGS) entry which is preliminary data.</text>
</comment>
<accession>A0AAW5WUK7</accession>
<dbReference type="Proteomes" id="UP001527392">
    <property type="component" value="Unassembled WGS sequence"/>
</dbReference>
<evidence type="ECO:0000259" key="8">
    <source>
        <dbReference type="Pfam" id="PF02687"/>
    </source>
</evidence>
<evidence type="ECO:0000313" key="10">
    <source>
        <dbReference type="EMBL" id="MCZ3668228.1"/>
    </source>
</evidence>
<evidence type="ECO:0000313" key="11">
    <source>
        <dbReference type="EMBL" id="MCZ3782166.1"/>
    </source>
</evidence>
<feature type="domain" description="MacB-like periplasmic core" evidence="9">
    <location>
        <begin position="21"/>
        <end position="244"/>
    </location>
</feature>
<dbReference type="AlphaFoldDB" id="A0AAW5WUK7"/>
<protein>
    <submittedName>
        <fullName evidence="10">ABC transporter permease</fullName>
    </submittedName>
</protein>
<keyword evidence="4 7" id="KW-1133">Transmembrane helix</keyword>
<evidence type="ECO:0000256" key="1">
    <source>
        <dbReference type="ARBA" id="ARBA00004651"/>
    </source>
</evidence>
<evidence type="ECO:0000256" key="6">
    <source>
        <dbReference type="ARBA" id="ARBA00038076"/>
    </source>
</evidence>
<evidence type="ECO:0000256" key="7">
    <source>
        <dbReference type="SAM" id="Phobius"/>
    </source>
</evidence>
<dbReference type="InterPro" id="IPR003838">
    <property type="entry name" value="ABC3_permease_C"/>
</dbReference>
<keyword evidence="13" id="KW-1185">Reference proteome</keyword>
<feature type="transmembrane region" description="Helical" evidence="7">
    <location>
        <begin position="376"/>
        <end position="396"/>
    </location>
</feature>
<dbReference type="GO" id="GO:0022857">
    <property type="term" value="F:transmembrane transporter activity"/>
    <property type="evidence" value="ECO:0007669"/>
    <property type="project" value="TreeGrafter"/>
</dbReference>
<reference evidence="10 13" key="1">
    <citation type="submission" date="2022-01" db="EMBL/GenBank/DDBJ databases">
        <title>VMRC isolate genome collection.</title>
        <authorList>
            <person name="France M."/>
            <person name="Rutt L."/>
            <person name="Humphrys M."/>
            <person name="Ravel J."/>
        </authorList>
    </citation>
    <scope>NUCLEOTIDE SEQUENCE</scope>
    <source>
        <strain evidence="11 13">C0030B4</strain>
        <strain evidence="10">C0048A1</strain>
    </source>
</reference>
<feature type="transmembrane region" description="Helical" evidence="7">
    <location>
        <begin position="281"/>
        <end position="305"/>
    </location>
</feature>
<dbReference type="EMBL" id="JAKHMS010000028">
    <property type="protein sequence ID" value="MCZ3782166.1"/>
    <property type="molecule type" value="Genomic_DNA"/>
</dbReference>
<evidence type="ECO:0000256" key="4">
    <source>
        <dbReference type="ARBA" id="ARBA00022989"/>
    </source>
</evidence>
<evidence type="ECO:0000256" key="3">
    <source>
        <dbReference type="ARBA" id="ARBA00022692"/>
    </source>
</evidence>
<evidence type="ECO:0000313" key="12">
    <source>
        <dbReference type="Proteomes" id="UP001212401"/>
    </source>
</evidence>
<gene>
    <name evidence="11" type="ORF">L2504_08500</name>
    <name evidence="10" type="ORF">L2724_08090</name>
</gene>
<name>A0AAW5WUK7_9LACO</name>
<evidence type="ECO:0000256" key="2">
    <source>
        <dbReference type="ARBA" id="ARBA00022475"/>
    </source>
</evidence>
<feature type="transmembrane region" description="Helical" evidence="7">
    <location>
        <begin position="333"/>
        <end position="356"/>
    </location>
</feature>
<evidence type="ECO:0000256" key="5">
    <source>
        <dbReference type="ARBA" id="ARBA00023136"/>
    </source>
</evidence>
<comment type="similarity">
    <text evidence="6">Belongs to the ABC-4 integral membrane protein family.</text>
</comment>
<dbReference type="InterPro" id="IPR025857">
    <property type="entry name" value="MacB_PCD"/>
</dbReference>
<evidence type="ECO:0000259" key="9">
    <source>
        <dbReference type="Pfam" id="PF12704"/>
    </source>
</evidence>
<dbReference type="PANTHER" id="PTHR30572">
    <property type="entry name" value="MEMBRANE COMPONENT OF TRANSPORTER-RELATED"/>
    <property type="match status" value="1"/>
</dbReference>
<dbReference type="Pfam" id="PF12704">
    <property type="entry name" value="MacB_PCD"/>
    <property type="match status" value="1"/>
</dbReference>
<organism evidence="10 12">
    <name type="scientific">Limosilactobacillus vaginalis</name>
    <dbReference type="NCBI Taxonomy" id="1633"/>
    <lineage>
        <taxon>Bacteria</taxon>
        <taxon>Bacillati</taxon>
        <taxon>Bacillota</taxon>
        <taxon>Bacilli</taxon>
        <taxon>Lactobacillales</taxon>
        <taxon>Lactobacillaceae</taxon>
        <taxon>Limosilactobacillus</taxon>
    </lineage>
</organism>
<dbReference type="RefSeq" id="WP_098045402.1">
    <property type="nucleotide sequence ID" value="NZ_CALVCD010000015.1"/>
</dbReference>